<dbReference type="EMBL" id="AB853026">
    <property type="protein sequence ID" value="BAO19225.1"/>
    <property type="molecule type" value="Genomic_DNA"/>
</dbReference>
<accession>V5YNQ5</accession>
<reference evidence="1" key="1">
    <citation type="journal article" date="2014" name="Microbiology">
        <title>A 2,4-dichlorophenoxyacetic acid degradation plasmid pM7012 discloses distribution of an unclassified megaplasmid group across bacterial species.</title>
        <authorList>
            <person name="Sakai Y."/>
            <person name="Ogawa N."/>
            <person name="Shimomura Y."/>
            <person name="Fujii T."/>
        </authorList>
    </citation>
    <scope>NUCLEOTIDE SEQUENCE</scope>
    <source>
        <strain evidence="1">M701</strain>
    </source>
</reference>
<name>V5YNQ5_9BURK</name>
<proteinExistence type="predicted"/>
<protein>
    <submittedName>
        <fullName evidence="1">Uncharacterized protein</fullName>
    </submittedName>
</protein>
<organism evidence="1">
    <name type="scientific">Burkholderia sp. M701</name>
    <dbReference type="NCBI Taxonomy" id="326454"/>
    <lineage>
        <taxon>Bacteria</taxon>
        <taxon>Pseudomonadati</taxon>
        <taxon>Pseudomonadota</taxon>
        <taxon>Betaproteobacteria</taxon>
        <taxon>Burkholderiales</taxon>
        <taxon>Burkholderiaceae</taxon>
        <taxon>Burkholderia</taxon>
    </lineage>
</organism>
<keyword evidence="1" id="KW-0614">Plasmid</keyword>
<sequence length="98" mass="11284">MKTIVCVNASHPQHTPAGRILYRMYYGDFLDQALVRNEYSGFPHNGGEHTLRLRMAPPDLKAFLALVEERFAPHPGAAEFCESVRKRFEHKYPRLARS</sequence>
<dbReference type="RefSeq" id="WP_023842766.1">
    <property type="nucleotide sequence ID" value="NC_022995.1"/>
</dbReference>
<geneLocation type="plasmid" evidence="1">
    <name>pM7012</name>
</geneLocation>
<evidence type="ECO:0000313" key="1">
    <source>
        <dbReference type="EMBL" id="BAO19225.1"/>
    </source>
</evidence>
<reference evidence="1" key="2">
    <citation type="submission" date="2024-06" db="EMBL/GenBank/DDBJ databases">
        <authorList>
            <person name="Sakai Y."/>
            <person name="Fujii T."/>
        </authorList>
    </citation>
    <scope>NUCLEOTIDE SEQUENCE</scope>
    <source>
        <strain evidence="1">M701</strain>
        <plasmid evidence="1">pM7012</plasmid>
    </source>
</reference>
<dbReference type="AlphaFoldDB" id="V5YNQ5"/>